<proteinExistence type="predicted"/>
<organism evidence="1 2">
    <name type="scientific">Hevea brasiliensis</name>
    <name type="common">Para rubber tree</name>
    <name type="synonym">Siphonia brasiliensis</name>
    <dbReference type="NCBI Taxonomy" id="3981"/>
    <lineage>
        <taxon>Eukaryota</taxon>
        <taxon>Viridiplantae</taxon>
        <taxon>Streptophyta</taxon>
        <taxon>Embryophyta</taxon>
        <taxon>Tracheophyta</taxon>
        <taxon>Spermatophyta</taxon>
        <taxon>Magnoliopsida</taxon>
        <taxon>eudicotyledons</taxon>
        <taxon>Gunneridae</taxon>
        <taxon>Pentapetalae</taxon>
        <taxon>rosids</taxon>
        <taxon>fabids</taxon>
        <taxon>Malpighiales</taxon>
        <taxon>Euphorbiaceae</taxon>
        <taxon>Crotonoideae</taxon>
        <taxon>Micrandreae</taxon>
        <taxon>Hevea</taxon>
    </lineage>
</organism>
<reference evidence="1 2" key="1">
    <citation type="journal article" date="2020" name="Mol. Plant">
        <title>The Chromosome-Based Rubber Tree Genome Provides New Insights into Spurge Genome Evolution and Rubber Biosynthesis.</title>
        <authorList>
            <person name="Liu J."/>
            <person name="Shi C."/>
            <person name="Shi C.C."/>
            <person name="Li W."/>
            <person name="Zhang Q.J."/>
            <person name="Zhang Y."/>
            <person name="Li K."/>
            <person name="Lu H.F."/>
            <person name="Shi C."/>
            <person name="Zhu S.T."/>
            <person name="Xiao Z.Y."/>
            <person name="Nan H."/>
            <person name="Yue Y."/>
            <person name="Zhu X.G."/>
            <person name="Wu Y."/>
            <person name="Hong X.N."/>
            <person name="Fan G.Y."/>
            <person name="Tong Y."/>
            <person name="Zhang D."/>
            <person name="Mao C.L."/>
            <person name="Liu Y.L."/>
            <person name="Hao S.J."/>
            <person name="Liu W.Q."/>
            <person name="Lv M.Q."/>
            <person name="Zhang H.B."/>
            <person name="Liu Y."/>
            <person name="Hu-Tang G.R."/>
            <person name="Wang J.P."/>
            <person name="Wang J.H."/>
            <person name="Sun Y.H."/>
            <person name="Ni S.B."/>
            <person name="Chen W.B."/>
            <person name="Zhang X.C."/>
            <person name="Jiao Y.N."/>
            <person name="Eichler E.E."/>
            <person name="Li G.H."/>
            <person name="Liu X."/>
            <person name="Gao L.Z."/>
        </authorList>
    </citation>
    <scope>NUCLEOTIDE SEQUENCE [LARGE SCALE GENOMIC DNA]</scope>
    <source>
        <strain evidence="2">cv. GT1</strain>
        <tissue evidence="1">Leaf</tissue>
    </source>
</reference>
<evidence type="ECO:0000313" key="1">
    <source>
        <dbReference type="EMBL" id="KAF2282296.1"/>
    </source>
</evidence>
<dbReference type="Proteomes" id="UP000467840">
    <property type="component" value="Unassembled WGS sequence"/>
</dbReference>
<evidence type="ECO:0000313" key="2">
    <source>
        <dbReference type="Proteomes" id="UP000467840"/>
    </source>
</evidence>
<keyword evidence="2" id="KW-1185">Reference proteome</keyword>
<dbReference type="AlphaFoldDB" id="A0A6A6K2K9"/>
<gene>
    <name evidence="1" type="ORF">GH714_044140</name>
</gene>
<name>A0A6A6K2K9_HEVBR</name>
<sequence length="154" mass="16705">MVTPDKKPRRAGAVDISLLRRRSTWLPASSRRRGIDHVFVRQLGHGAHAVLFQQFVEQVGAFVRPPAAMCLAICLISSRSGVRSTSFLGAFFSSGSSSARSSASGSGAGLAAFALRLLFGCRAASRRSAGFHRKFRVAERIQARRLKRAIRAHA</sequence>
<protein>
    <submittedName>
        <fullName evidence="1">Uncharacterized protein</fullName>
    </submittedName>
</protein>
<accession>A0A6A6K2K9</accession>
<dbReference type="EMBL" id="JAAGAX010000379">
    <property type="protein sequence ID" value="KAF2282296.1"/>
    <property type="molecule type" value="Genomic_DNA"/>
</dbReference>
<comment type="caution">
    <text evidence="1">The sequence shown here is derived from an EMBL/GenBank/DDBJ whole genome shotgun (WGS) entry which is preliminary data.</text>
</comment>